<feature type="non-terminal residue" evidence="1">
    <location>
        <position position="1"/>
    </location>
</feature>
<comment type="caution">
    <text evidence="1">The sequence shown here is derived from an EMBL/GenBank/DDBJ whole genome shotgun (WGS) entry which is preliminary data.</text>
</comment>
<evidence type="ECO:0000313" key="1">
    <source>
        <dbReference type="EMBL" id="RDX60344.1"/>
    </source>
</evidence>
<accession>A0A371E2U4</accession>
<keyword evidence="2" id="KW-1185">Reference proteome</keyword>
<protein>
    <submittedName>
        <fullName evidence="1">Uncharacterized protein</fullName>
    </submittedName>
</protein>
<sequence length="119" mass="14260">MNILEYQRWMYRRLDGNKHWMNEFIEGVYGFLQFAIAQEKFKSQGFMPNYYWWTNHCEELPQFPPMKCRTTGRIQSLRAVDHGLCWTLIAQAQLWEGCDNHSKLSISLIVLSLKFFSNM</sequence>
<dbReference type="AlphaFoldDB" id="A0A371E2U4"/>
<name>A0A371E2U4_MUCPR</name>
<evidence type="ECO:0000313" key="2">
    <source>
        <dbReference type="Proteomes" id="UP000257109"/>
    </source>
</evidence>
<dbReference type="Proteomes" id="UP000257109">
    <property type="component" value="Unassembled WGS sequence"/>
</dbReference>
<proteinExistence type="predicted"/>
<dbReference type="STRING" id="157652.A0A371E2U4"/>
<dbReference type="OrthoDB" id="1411153at2759"/>
<organism evidence="1 2">
    <name type="scientific">Mucuna pruriens</name>
    <name type="common">Velvet bean</name>
    <name type="synonym">Dolichos pruriens</name>
    <dbReference type="NCBI Taxonomy" id="157652"/>
    <lineage>
        <taxon>Eukaryota</taxon>
        <taxon>Viridiplantae</taxon>
        <taxon>Streptophyta</taxon>
        <taxon>Embryophyta</taxon>
        <taxon>Tracheophyta</taxon>
        <taxon>Spermatophyta</taxon>
        <taxon>Magnoliopsida</taxon>
        <taxon>eudicotyledons</taxon>
        <taxon>Gunneridae</taxon>
        <taxon>Pentapetalae</taxon>
        <taxon>rosids</taxon>
        <taxon>fabids</taxon>
        <taxon>Fabales</taxon>
        <taxon>Fabaceae</taxon>
        <taxon>Papilionoideae</taxon>
        <taxon>50 kb inversion clade</taxon>
        <taxon>NPAAA clade</taxon>
        <taxon>indigoferoid/millettioid clade</taxon>
        <taxon>Phaseoleae</taxon>
        <taxon>Mucuna</taxon>
    </lineage>
</organism>
<dbReference type="EMBL" id="QJKJ01016929">
    <property type="protein sequence ID" value="RDX60344.1"/>
    <property type="molecule type" value="Genomic_DNA"/>
</dbReference>
<reference evidence="1" key="1">
    <citation type="submission" date="2018-05" db="EMBL/GenBank/DDBJ databases">
        <title>Draft genome of Mucuna pruriens seed.</title>
        <authorList>
            <person name="Nnadi N.E."/>
            <person name="Vos R."/>
            <person name="Hasami M.H."/>
            <person name="Devisetty U.K."/>
            <person name="Aguiy J.C."/>
        </authorList>
    </citation>
    <scope>NUCLEOTIDE SEQUENCE [LARGE SCALE GENOMIC DNA]</scope>
    <source>
        <strain evidence="1">JCA_2017</strain>
    </source>
</reference>
<gene>
    <name evidence="1" type="ORF">CR513_61517</name>
</gene>